<reference evidence="3" key="2">
    <citation type="submission" date="2017-01" db="EMBL/GenBank/DDBJ databases">
        <authorList>
            <person name="Mah S.A."/>
            <person name="Swanson W.J."/>
            <person name="Moy G.W."/>
            <person name="Vacquier V.D."/>
        </authorList>
    </citation>
    <scope>NUCLEOTIDE SEQUENCE [LARGE SCALE GENOMIC DNA]</scope>
    <source>
        <strain evidence="3">DSM 21068</strain>
    </source>
</reference>
<dbReference type="RefSeq" id="WP_076452916.1">
    <property type="nucleotide sequence ID" value="NZ_FTOJ01000018.1"/>
</dbReference>
<dbReference type="EMBL" id="FTOJ01000018">
    <property type="protein sequence ID" value="SIT10506.1"/>
    <property type="molecule type" value="Genomic_DNA"/>
</dbReference>
<protein>
    <submittedName>
        <fullName evidence="3">Predicted transcriptional regulator YdeE, contains AraC-type DNA-binding domain</fullName>
    </submittedName>
</protein>
<dbReference type="OrthoDB" id="8560232at2"/>
<proteinExistence type="predicted"/>
<dbReference type="AlphaFoldDB" id="A0A1N7PIX4"/>
<dbReference type="SMART" id="SM00871">
    <property type="entry name" value="AraC_E_bind"/>
    <property type="match status" value="1"/>
</dbReference>
<keyword evidence="3" id="KW-0238">DNA-binding</keyword>
<evidence type="ECO:0000313" key="3">
    <source>
        <dbReference type="EMBL" id="SIT10506.1"/>
    </source>
</evidence>
<name>A0A1N7PIX4_9FLAO</name>
<dbReference type="STRING" id="551459.SAMN05421796_1186"/>
<dbReference type="GO" id="GO:0003677">
    <property type="term" value="F:DNA binding"/>
    <property type="evidence" value="ECO:0007669"/>
    <property type="project" value="UniProtKB-KW"/>
</dbReference>
<reference evidence="4" key="3">
    <citation type="submission" date="2017-01" db="EMBL/GenBank/DDBJ databases">
        <authorList>
            <person name="Varghese N."/>
            <person name="Submissions S."/>
        </authorList>
    </citation>
    <scope>NUCLEOTIDE SEQUENCE [LARGE SCALE GENOMIC DNA]</scope>
    <source>
        <strain evidence="4">DSM 21068</strain>
    </source>
</reference>
<dbReference type="Proteomes" id="UP000186246">
    <property type="component" value="Unassembled WGS sequence"/>
</dbReference>
<dbReference type="InterPro" id="IPR029441">
    <property type="entry name" value="Cass2"/>
</dbReference>
<gene>
    <name evidence="2" type="ORF">B0A70_15550</name>
    <name evidence="3" type="ORF">SAMN05421796_1186</name>
</gene>
<organism evidence="3 4">
    <name type="scientific">Chryseobacterium piscicola</name>
    <dbReference type="NCBI Taxonomy" id="551459"/>
    <lineage>
        <taxon>Bacteria</taxon>
        <taxon>Pseudomonadati</taxon>
        <taxon>Bacteroidota</taxon>
        <taxon>Flavobacteriia</taxon>
        <taxon>Flavobacteriales</taxon>
        <taxon>Weeksellaceae</taxon>
        <taxon>Chryseobacterium group</taxon>
        <taxon>Chryseobacterium</taxon>
    </lineage>
</organism>
<dbReference type="InterPro" id="IPR011256">
    <property type="entry name" value="Reg_factor_effector_dom_sf"/>
</dbReference>
<dbReference type="Gene3D" id="3.20.80.10">
    <property type="entry name" value="Regulatory factor, effector binding domain"/>
    <property type="match status" value="1"/>
</dbReference>
<accession>A0A1N7PIX4</accession>
<sequence>MKIIDKNISTFGLLTELTKSQTDNFEIIKNHWKKFNAELKKYNLIQNGGNLEKYGITIKTNEKYFYLTTIPQNEMIFPEHFVNKEIPKGEYEIFTHTGKMENIKKTINNIYRNILPNSNLTIEHYSKTGFIHFEKYDYRFRWDKPNSEIDIYLPINTNN</sequence>
<dbReference type="SUPFAM" id="SSF55136">
    <property type="entry name" value="Probable bacterial effector-binding domain"/>
    <property type="match status" value="1"/>
</dbReference>
<evidence type="ECO:0000313" key="4">
    <source>
        <dbReference type="Proteomes" id="UP000186246"/>
    </source>
</evidence>
<evidence type="ECO:0000313" key="2">
    <source>
        <dbReference type="EMBL" id="PQA89806.1"/>
    </source>
</evidence>
<dbReference type="InterPro" id="IPR010499">
    <property type="entry name" value="AraC_E-bd"/>
</dbReference>
<dbReference type="EMBL" id="MUGO01000043">
    <property type="protein sequence ID" value="PQA89806.1"/>
    <property type="molecule type" value="Genomic_DNA"/>
</dbReference>
<reference evidence="2 5" key="1">
    <citation type="submission" date="2016-11" db="EMBL/GenBank/DDBJ databases">
        <title>Whole genomes of Flavobacteriaceae.</title>
        <authorList>
            <person name="Stine C."/>
            <person name="Li C."/>
            <person name="Tadesse D."/>
        </authorList>
    </citation>
    <scope>NUCLEOTIDE SEQUENCE [LARGE SCALE GENOMIC DNA]</scope>
    <source>
        <strain evidence="2 5">DSM 21068</strain>
    </source>
</reference>
<evidence type="ECO:0000313" key="5">
    <source>
        <dbReference type="Proteomes" id="UP000238314"/>
    </source>
</evidence>
<evidence type="ECO:0000259" key="1">
    <source>
        <dbReference type="SMART" id="SM00871"/>
    </source>
</evidence>
<keyword evidence="5" id="KW-1185">Reference proteome</keyword>
<dbReference type="Pfam" id="PF14526">
    <property type="entry name" value="Cass2"/>
    <property type="match status" value="1"/>
</dbReference>
<feature type="domain" description="AraC effector-binding" evidence="1">
    <location>
        <begin position="1"/>
        <end position="156"/>
    </location>
</feature>
<dbReference type="Proteomes" id="UP000238314">
    <property type="component" value="Unassembled WGS sequence"/>
</dbReference>